<accession>A0A854LII6</accession>
<dbReference type="RefSeq" id="WP_007837079.1">
    <property type="nucleotide sequence ID" value="NZ_CP102257.1"/>
</dbReference>
<protein>
    <submittedName>
        <fullName evidence="1">Uncharacterized protein</fullName>
    </submittedName>
</protein>
<evidence type="ECO:0000313" key="1">
    <source>
        <dbReference type="EMBL" id="QJR75742.1"/>
    </source>
</evidence>
<organism evidence="1 2">
    <name type="scientific">Phocaeicola dorei</name>
    <dbReference type="NCBI Taxonomy" id="357276"/>
    <lineage>
        <taxon>Bacteria</taxon>
        <taxon>Pseudomonadati</taxon>
        <taxon>Bacteroidota</taxon>
        <taxon>Bacteroidia</taxon>
        <taxon>Bacteroidales</taxon>
        <taxon>Bacteroidaceae</taxon>
        <taxon>Phocaeicola</taxon>
    </lineage>
</organism>
<dbReference type="Proteomes" id="UP000500949">
    <property type="component" value="Chromosome"/>
</dbReference>
<evidence type="ECO:0000313" key="2">
    <source>
        <dbReference type="Proteomes" id="UP000500949"/>
    </source>
</evidence>
<dbReference type="EMBL" id="CP046176">
    <property type="protein sequence ID" value="QJR75742.1"/>
    <property type="molecule type" value="Genomic_DNA"/>
</dbReference>
<gene>
    <name evidence="1" type="ORF">GKD17_04750</name>
</gene>
<proteinExistence type="predicted"/>
<name>A0A854LII6_9BACT</name>
<dbReference type="AlphaFoldDB" id="A0A854LII6"/>
<reference evidence="1 2" key="1">
    <citation type="submission" date="2019-11" db="EMBL/GenBank/DDBJ databases">
        <title>Complete genome sequence of Bacteroides dorei DSM 17855.</title>
        <authorList>
            <person name="Russell J.T."/>
        </authorList>
    </citation>
    <scope>NUCLEOTIDE SEQUENCE [LARGE SCALE GENOMIC DNA]</scope>
    <source>
        <strain evidence="1 2">DSM 17855</strain>
    </source>
</reference>
<sequence>MNIKSNIKRFIGIITLCFLIKKTQWYSRIFVDTEHQVYPDNTWYRTHNERNFDVVVLGSSGAKWAFDFSNLPIKAMNWAQQPQTLVEDFNLLRCYHSILCKGGNVIITIMPFTGLNKETGLMDAVKYLKIDTQGEPIQPYLYKKACRYANYPILFGKPAIKALIKFILRREETIDRFAKAMVPVNAMNAEQLDRDAKRWIDGWKRQFSIADFDAPLTPQNMKGREYRISVMRDLVDFCVERGYRPVYVIPPVTKHLAKYYTRTFEQNYIYSYLKEVNREVLILDYSKESDLQKDELYFNSFFLNAMGRKVFTKRVLDDLHLVEC</sequence>